<organism evidence="1 2">
    <name type="scientific">Ruminococcus bicirculans</name>
    <name type="common">ex Wegman et al. 2014</name>
    <dbReference type="NCBI Taxonomy" id="1160721"/>
    <lineage>
        <taxon>Bacteria</taxon>
        <taxon>Bacillati</taxon>
        <taxon>Bacillota</taxon>
        <taxon>Clostridia</taxon>
        <taxon>Eubacteriales</taxon>
        <taxon>Oscillospiraceae</taxon>
        <taxon>Ruminococcus</taxon>
    </lineage>
</organism>
<name>A0AAW6E9I2_9FIRM</name>
<comment type="caution">
    <text evidence="1">The sequence shown here is derived from an EMBL/GenBank/DDBJ whole genome shotgun (WGS) entry which is preliminary data.</text>
</comment>
<sequence length="77" mass="8517">MFKVLDVFKIGDMLSVTLDGKCEMLKNGTKLYDKSGRTYEVVSVAMTRYNDPSDIAKSTTVLLKACDIETGSELFIA</sequence>
<dbReference type="Proteomes" id="UP001211015">
    <property type="component" value="Unassembled WGS sequence"/>
</dbReference>
<evidence type="ECO:0000313" key="2">
    <source>
        <dbReference type="Proteomes" id="UP001211015"/>
    </source>
</evidence>
<accession>A0AAW6E9I2</accession>
<reference evidence="1" key="1">
    <citation type="submission" date="2023-01" db="EMBL/GenBank/DDBJ databases">
        <title>Human gut microbiome strain richness.</title>
        <authorList>
            <person name="Chen-Liaw A."/>
        </authorList>
    </citation>
    <scope>NUCLEOTIDE SEQUENCE</scope>
    <source>
        <strain evidence="1">1001275st1_F4_1001275B_160808</strain>
    </source>
</reference>
<dbReference type="EMBL" id="JAQMLV010000002">
    <property type="protein sequence ID" value="MDB8743730.1"/>
    <property type="molecule type" value="Genomic_DNA"/>
</dbReference>
<dbReference type="AlphaFoldDB" id="A0AAW6E9I2"/>
<proteinExistence type="predicted"/>
<protein>
    <submittedName>
        <fullName evidence="1">Uncharacterized protein</fullName>
    </submittedName>
</protein>
<dbReference type="RefSeq" id="WP_117865378.1">
    <property type="nucleotide sequence ID" value="NZ_JADNGL010000002.1"/>
</dbReference>
<gene>
    <name evidence="1" type="ORF">PNU62_01750</name>
</gene>
<evidence type="ECO:0000313" key="1">
    <source>
        <dbReference type="EMBL" id="MDB8743730.1"/>
    </source>
</evidence>